<organism evidence="1">
    <name type="scientific">Mesocestoides corti</name>
    <name type="common">Flatworm</name>
    <dbReference type="NCBI Taxonomy" id="53468"/>
    <lineage>
        <taxon>Eukaryota</taxon>
        <taxon>Metazoa</taxon>
        <taxon>Spiralia</taxon>
        <taxon>Lophotrochozoa</taxon>
        <taxon>Platyhelminthes</taxon>
        <taxon>Cestoda</taxon>
        <taxon>Eucestoda</taxon>
        <taxon>Cyclophyllidea</taxon>
        <taxon>Mesocestoididae</taxon>
        <taxon>Mesocestoides</taxon>
    </lineage>
</organism>
<sequence>MRAILRPIYEIKHVFSVARQLSNTAKRSEVECKNTTLFADEYALGVRSGELAHDHLALARFLATRLVAFGDNFLVFDKPANLSVWGHARSKSASYSADDNSTESVNPLSIRECLPHLRTVLADEYGIWPSSETPSLPKSLSHCTVLVGHRPTPLENWRPPTELFIVEALPAAYSGLILLSPSKDYTELAQTFYADASRNCFPGSMYQTFLAACWGQPSRQRVENERVPISIYKASDSVSVSYRPTADKISGVAQKRGRLMYKRLSHRIISRSSSGDNGCLVEVKCNSCYAGAPEMYLVHEGCEVIGEVLQASRLVISGGTPMVLPPAMARLGAPLPADLVRALGGGKLQRAMIPTHIHRTELLLPFPLRFGPEHRFSRRVKAPRGRLVNAGGGVPLLSWKSFPVSEKANVLFLSALSPSLPSYFTRTLGKIGLDSTYPYAAPEAISCQ</sequence>
<name>A0A5K3EPN1_MESCO</name>
<protein>
    <submittedName>
        <fullName evidence="1">GMC_OxRdtase_N domain-containing protein</fullName>
    </submittedName>
</protein>
<evidence type="ECO:0000313" key="1">
    <source>
        <dbReference type="WBParaSite" id="MCU_001774-RA"/>
    </source>
</evidence>
<dbReference type="AlphaFoldDB" id="A0A5K3EPN1"/>
<dbReference type="WBParaSite" id="MCU_001774-RA">
    <property type="protein sequence ID" value="MCU_001774-RA"/>
    <property type="gene ID" value="MCU_001774"/>
</dbReference>
<accession>A0A5K3EPN1</accession>
<reference evidence="1" key="1">
    <citation type="submission" date="2019-11" db="UniProtKB">
        <authorList>
            <consortium name="WormBaseParasite"/>
        </authorList>
    </citation>
    <scope>IDENTIFICATION</scope>
</reference>
<proteinExistence type="predicted"/>